<dbReference type="Pfam" id="PF00069">
    <property type="entry name" value="Pkinase"/>
    <property type="match status" value="1"/>
</dbReference>
<dbReference type="EMBL" id="SPMX01000006">
    <property type="protein sequence ID" value="NMQ04271.1"/>
    <property type="molecule type" value="Genomic_DNA"/>
</dbReference>
<evidence type="ECO:0000259" key="3">
    <source>
        <dbReference type="PROSITE" id="PS50011"/>
    </source>
</evidence>
<organism evidence="4 5">
    <name type="scientific">Candidatus Accumulibacter contiguus</name>
    <dbReference type="NCBI Taxonomy" id="2954381"/>
    <lineage>
        <taxon>Bacteria</taxon>
        <taxon>Pseudomonadati</taxon>
        <taxon>Pseudomonadota</taxon>
        <taxon>Betaproteobacteria</taxon>
        <taxon>Candidatus Accumulibacter</taxon>
    </lineage>
</organism>
<dbReference type="PROSITE" id="PS50011">
    <property type="entry name" value="PROTEIN_KINASE_DOM"/>
    <property type="match status" value="1"/>
</dbReference>
<sequence>MISYDALPHGFTIDNRYWVEGLLGKGRSSAVYRAFDAETSTQVSLKILDPFLSQDPVYLERFRREVSIIRSLSHPGIVKVYAFLKFQEFYVIVMEYFESRNGIAYLDRYGAMPVADFLDVAKKIVSAIESCHKVSVLHRDIKPQNVLISQNKDIKVVDFGISRVNTMSNLTKTGTILGTPEYMPPELFYYGPIRYQIGHLFAWLCFFLSS</sequence>
<protein>
    <submittedName>
        <fullName evidence="4">Serine/threonine protein kinase</fullName>
    </submittedName>
</protein>
<evidence type="ECO:0000256" key="1">
    <source>
        <dbReference type="ARBA" id="ARBA00022741"/>
    </source>
</evidence>
<dbReference type="GO" id="GO:0004674">
    <property type="term" value="F:protein serine/threonine kinase activity"/>
    <property type="evidence" value="ECO:0007669"/>
    <property type="project" value="UniProtKB-KW"/>
</dbReference>
<dbReference type="InterPro" id="IPR000719">
    <property type="entry name" value="Prot_kinase_dom"/>
</dbReference>
<dbReference type="Gene3D" id="1.10.510.10">
    <property type="entry name" value="Transferase(Phosphotransferase) domain 1"/>
    <property type="match status" value="1"/>
</dbReference>
<keyword evidence="4" id="KW-0418">Kinase</keyword>
<dbReference type="Proteomes" id="UP000886469">
    <property type="component" value="Unassembled WGS sequence"/>
</dbReference>
<dbReference type="InterPro" id="IPR008271">
    <property type="entry name" value="Ser/Thr_kinase_AS"/>
</dbReference>
<keyword evidence="4" id="KW-0723">Serine/threonine-protein kinase</keyword>
<dbReference type="CDD" id="cd14014">
    <property type="entry name" value="STKc_PknB_like"/>
    <property type="match status" value="1"/>
</dbReference>
<comment type="caution">
    <text evidence="4">The sequence shown here is derived from an EMBL/GenBank/DDBJ whole genome shotgun (WGS) entry which is preliminary data.</text>
</comment>
<evidence type="ECO:0000313" key="5">
    <source>
        <dbReference type="Proteomes" id="UP000886469"/>
    </source>
</evidence>
<keyword evidence="5" id="KW-1185">Reference proteome</keyword>
<dbReference type="SUPFAM" id="SSF56112">
    <property type="entry name" value="Protein kinase-like (PK-like)"/>
    <property type="match status" value="1"/>
</dbReference>
<accession>A0ABX1T6T8</accession>
<evidence type="ECO:0000313" key="4">
    <source>
        <dbReference type="EMBL" id="NMQ04271.1"/>
    </source>
</evidence>
<evidence type="ECO:0000256" key="2">
    <source>
        <dbReference type="ARBA" id="ARBA00022840"/>
    </source>
</evidence>
<dbReference type="PROSITE" id="PS00108">
    <property type="entry name" value="PROTEIN_KINASE_ST"/>
    <property type="match status" value="1"/>
</dbReference>
<gene>
    <name evidence="4" type="ORF">E4Q08_02845</name>
</gene>
<reference evidence="4" key="1">
    <citation type="submission" date="2019-03" db="EMBL/GenBank/DDBJ databases">
        <title>Metabolic reconstructions from genomes of highly enriched 'Candidatus Accumulibacter' and 'Candidatus Competibacter' bioreactor populations.</title>
        <authorList>
            <person name="Annavajhala M.K."/>
            <person name="Welles L."/>
            <person name="Abbas B."/>
            <person name="Sorokin D."/>
            <person name="Park H."/>
            <person name="Van Loosdrecht M."/>
            <person name="Chandran K."/>
        </authorList>
    </citation>
    <scope>NUCLEOTIDE SEQUENCE</scope>
    <source>
        <strain evidence="4">SBR_L</strain>
    </source>
</reference>
<dbReference type="InterPro" id="IPR011009">
    <property type="entry name" value="Kinase-like_dom_sf"/>
</dbReference>
<dbReference type="SMART" id="SM00220">
    <property type="entry name" value="S_TKc"/>
    <property type="match status" value="1"/>
</dbReference>
<dbReference type="PANTHER" id="PTHR24346">
    <property type="entry name" value="MAP/MICROTUBULE AFFINITY-REGULATING KINASE"/>
    <property type="match status" value="1"/>
</dbReference>
<feature type="domain" description="Protein kinase" evidence="3">
    <location>
        <begin position="17"/>
        <end position="210"/>
    </location>
</feature>
<keyword evidence="2" id="KW-0067">ATP-binding</keyword>
<proteinExistence type="predicted"/>
<dbReference type="PANTHER" id="PTHR24346:SF30">
    <property type="entry name" value="MATERNAL EMBRYONIC LEUCINE ZIPPER KINASE"/>
    <property type="match status" value="1"/>
</dbReference>
<keyword evidence="4" id="KW-0808">Transferase</keyword>
<name>A0ABX1T6T8_9PROT</name>
<keyword evidence="1" id="KW-0547">Nucleotide-binding</keyword>
<dbReference type="RefSeq" id="WP_169069257.1">
    <property type="nucleotide sequence ID" value="NZ_SPMX01000006.1"/>
</dbReference>